<dbReference type="Pfam" id="PF01261">
    <property type="entry name" value="AP_endonuc_2"/>
    <property type="match status" value="1"/>
</dbReference>
<dbReference type="InterPro" id="IPR036237">
    <property type="entry name" value="Xyl_isomerase-like_sf"/>
</dbReference>
<evidence type="ECO:0000313" key="3">
    <source>
        <dbReference type="EMBL" id="OLU05989.1"/>
    </source>
</evidence>
<evidence type="ECO:0000313" key="2">
    <source>
        <dbReference type="EMBL" id="KAB0488498.1"/>
    </source>
</evidence>
<dbReference type="InterPro" id="IPR013022">
    <property type="entry name" value="Xyl_isomerase-like_TIM-brl"/>
</dbReference>
<sequence>MNKPAVSISLSSYGADLVRQRGQGSFISVLAAAGATRIEWREELLTFENPEHLADATQAEGLESVYSSPMELWLAGQSRPNPELITALQRAQMFGAKWLKVSLGYFTDNSDLQSLARLLGDSAVQLLVENDQTLHGGRIEPFQRFFNEVEQHHLPIKMTFDIGNWQWQDQSAASAARLLGRHVGYVHCKAVTRRADGKLVAIPPAASDLQQWEQLLRHMAQGVMRAAEYPLQGEDLVQLTTEHVTALAHLGQAPLETADV</sequence>
<protein>
    <submittedName>
        <fullName evidence="3">AP endonuclease</fullName>
    </submittedName>
    <submittedName>
        <fullName evidence="4">Sugar phosphate isomerase/epimerase</fullName>
    </submittedName>
    <submittedName>
        <fullName evidence="2">TIM barrel protein</fullName>
    </submittedName>
</protein>
<reference evidence="4 6" key="1">
    <citation type="submission" date="2016-10" db="EMBL/GenBank/DDBJ databases">
        <authorList>
            <person name="de Groot N.N."/>
        </authorList>
    </citation>
    <scope>NUCLEOTIDE SEQUENCE [LARGE SCALE GENOMIC DNA]</scope>
    <source>
        <strain evidence="4 6">BS3776</strain>
    </source>
</reference>
<evidence type="ECO:0000313" key="5">
    <source>
        <dbReference type="Proteomes" id="UP000186756"/>
    </source>
</evidence>
<keyword evidence="3" id="KW-0378">Hydrolase</keyword>
<accession>A0A1H0UVD7</accession>
<dbReference type="SUPFAM" id="SSF51658">
    <property type="entry name" value="Xylose isomerase-like"/>
    <property type="match status" value="1"/>
</dbReference>
<dbReference type="EMBL" id="VZPS01000001">
    <property type="protein sequence ID" value="KAB0488498.1"/>
    <property type="molecule type" value="Genomic_DNA"/>
</dbReference>
<evidence type="ECO:0000313" key="4">
    <source>
        <dbReference type="EMBL" id="SDP70005.1"/>
    </source>
</evidence>
<feature type="domain" description="Xylose isomerase-like TIM barrel" evidence="1">
    <location>
        <begin position="30"/>
        <end position="199"/>
    </location>
</feature>
<evidence type="ECO:0000313" key="6">
    <source>
        <dbReference type="Proteomes" id="UP000198549"/>
    </source>
</evidence>
<dbReference type="AlphaFoldDB" id="A0A1H0UVD7"/>
<dbReference type="Proteomes" id="UP000198549">
    <property type="component" value="Chromosome I"/>
</dbReference>
<dbReference type="GO" id="GO:0016853">
    <property type="term" value="F:isomerase activity"/>
    <property type="evidence" value="ECO:0007669"/>
    <property type="project" value="UniProtKB-KW"/>
</dbReference>
<reference evidence="2 7" key="4">
    <citation type="submission" date="2019-09" db="EMBL/GenBank/DDBJ databases">
        <title>Draft genome sequences of 48 bacterial type strains from the CCUG.</title>
        <authorList>
            <person name="Tunovic T."/>
            <person name="Pineiro-Iglesias B."/>
            <person name="Unosson C."/>
            <person name="Inganas E."/>
            <person name="Ohlen M."/>
            <person name="Cardew S."/>
            <person name="Jensie-Markopoulos S."/>
            <person name="Salva-Serra F."/>
            <person name="Jaen-Luchoro D."/>
            <person name="Karlsson R."/>
            <person name="Svensson-Stadler L."/>
            <person name="Chun J."/>
            <person name="Moore E."/>
        </authorList>
    </citation>
    <scope>NUCLEOTIDE SEQUENCE [LARGE SCALE GENOMIC DNA]</scope>
    <source>
        <strain evidence="2 7">CCUG 53116</strain>
    </source>
</reference>
<evidence type="ECO:0000313" key="7">
    <source>
        <dbReference type="Proteomes" id="UP000460142"/>
    </source>
</evidence>
<gene>
    <name evidence="3" type="ORF">BVK86_01120</name>
    <name evidence="2" type="ORF">F7R15_01130</name>
    <name evidence="4" type="ORF">SAMN04490202_5666</name>
</gene>
<dbReference type="RefSeq" id="WP_075944657.1">
    <property type="nucleotide sequence ID" value="NZ_LT629709.1"/>
</dbReference>
<dbReference type="Proteomes" id="UP000186756">
    <property type="component" value="Unassembled WGS sequence"/>
</dbReference>
<keyword evidence="5" id="KW-1185">Reference proteome</keyword>
<keyword evidence="3" id="KW-0540">Nuclease</keyword>
<reference evidence="3" key="2">
    <citation type="submission" date="2017-01" db="EMBL/GenBank/DDBJ databases">
        <authorList>
            <person name="Mah S.A."/>
            <person name="Swanson W.J."/>
            <person name="Moy G.W."/>
            <person name="Vacquier V.D."/>
        </authorList>
    </citation>
    <scope>NUCLEOTIDE SEQUENCE [LARGE SCALE GENOMIC DNA]</scope>
    <source>
        <strain evidence="3">MT1</strain>
    </source>
</reference>
<dbReference type="EMBL" id="LT629709">
    <property type="protein sequence ID" value="SDP70005.1"/>
    <property type="molecule type" value="Genomic_DNA"/>
</dbReference>
<dbReference type="Proteomes" id="UP000460142">
    <property type="component" value="Unassembled WGS sequence"/>
</dbReference>
<reference evidence="5" key="3">
    <citation type="submission" date="2017-01" db="EMBL/GenBank/DDBJ databases">
        <authorList>
            <person name="Poblete-Castro I."/>
        </authorList>
    </citation>
    <scope>NUCLEOTIDE SEQUENCE [LARGE SCALE GENOMIC DNA]</scope>
    <source>
        <strain evidence="5">DSM 18361 / CCUG 53116 / MT1</strain>
    </source>
</reference>
<dbReference type="Gene3D" id="3.20.20.150">
    <property type="entry name" value="Divalent-metal-dependent TIM barrel enzymes"/>
    <property type="match status" value="1"/>
</dbReference>
<dbReference type="OrthoDB" id="2237247at2"/>
<dbReference type="EMBL" id="MSTQ01000001">
    <property type="protein sequence ID" value="OLU05989.1"/>
    <property type="molecule type" value="Genomic_DNA"/>
</dbReference>
<keyword evidence="3" id="KW-0255">Endonuclease</keyword>
<name>A0A1H0UVD7_PSERE</name>
<evidence type="ECO:0000259" key="1">
    <source>
        <dbReference type="Pfam" id="PF01261"/>
    </source>
</evidence>
<keyword evidence="4" id="KW-0413">Isomerase</keyword>
<dbReference type="GO" id="GO:0004519">
    <property type="term" value="F:endonuclease activity"/>
    <property type="evidence" value="ECO:0007669"/>
    <property type="project" value="UniProtKB-KW"/>
</dbReference>
<proteinExistence type="predicted"/>
<organism evidence="4 6">
    <name type="scientific">Pseudomonas reinekei</name>
    <dbReference type="NCBI Taxonomy" id="395598"/>
    <lineage>
        <taxon>Bacteria</taxon>
        <taxon>Pseudomonadati</taxon>
        <taxon>Pseudomonadota</taxon>
        <taxon>Gammaproteobacteria</taxon>
        <taxon>Pseudomonadales</taxon>
        <taxon>Pseudomonadaceae</taxon>
        <taxon>Pseudomonas</taxon>
    </lineage>
</organism>